<reference evidence="1 2" key="1">
    <citation type="submission" date="2019-01" db="EMBL/GenBank/DDBJ databases">
        <title>A draft genome assembly of the solar-powered sea slug Elysia chlorotica.</title>
        <authorList>
            <person name="Cai H."/>
            <person name="Li Q."/>
            <person name="Fang X."/>
            <person name="Li J."/>
            <person name="Curtis N.E."/>
            <person name="Altenburger A."/>
            <person name="Shibata T."/>
            <person name="Feng M."/>
            <person name="Maeda T."/>
            <person name="Schwartz J.A."/>
            <person name="Shigenobu S."/>
            <person name="Lundholm N."/>
            <person name="Nishiyama T."/>
            <person name="Yang H."/>
            <person name="Hasebe M."/>
            <person name="Li S."/>
            <person name="Pierce S.K."/>
            <person name="Wang J."/>
        </authorList>
    </citation>
    <scope>NUCLEOTIDE SEQUENCE [LARGE SCALE GENOMIC DNA]</scope>
    <source>
        <strain evidence="1">EC2010</strain>
        <tissue evidence="1">Whole organism of an adult</tissue>
    </source>
</reference>
<dbReference type="EMBL" id="RQTK01000010">
    <property type="protein sequence ID" value="RUS91504.1"/>
    <property type="molecule type" value="Genomic_DNA"/>
</dbReference>
<organism evidence="1 2">
    <name type="scientific">Elysia chlorotica</name>
    <name type="common">Eastern emerald elysia</name>
    <name type="synonym">Sea slug</name>
    <dbReference type="NCBI Taxonomy" id="188477"/>
    <lineage>
        <taxon>Eukaryota</taxon>
        <taxon>Metazoa</taxon>
        <taxon>Spiralia</taxon>
        <taxon>Lophotrochozoa</taxon>
        <taxon>Mollusca</taxon>
        <taxon>Gastropoda</taxon>
        <taxon>Heterobranchia</taxon>
        <taxon>Euthyneura</taxon>
        <taxon>Panpulmonata</taxon>
        <taxon>Sacoglossa</taxon>
        <taxon>Placobranchoidea</taxon>
        <taxon>Plakobranchidae</taxon>
        <taxon>Elysia</taxon>
    </lineage>
</organism>
<keyword evidence="2" id="KW-1185">Reference proteome</keyword>
<evidence type="ECO:0000313" key="1">
    <source>
        <dbReference type="EMBL" id="RUS91504.1"/>
    </source>
</evidence>
<dbReference type="Proteomes" id="UP000271974">
    <property type="component" value="Unassembled WGS sequence"/>
</dbReference>
<comment type="caution">
    <text evidence="1">The sequence shown here is derived from an EMBL/GenBank/DDBJ whole genome shotgun (WGS) entry which is preliminary data.</text>
</comment>
<protein>
    <submittedName>
        <fullName evidence="1">Uncharacterized protein</fullName>
    </submittedName>
</protein>
<gene>
    <name evidence="1" type="ORF">EGW08_000725</name>
</gene>
<evidence type="ECO:0000313" key="2">
    <source>
        <dbReference type="Proteomes" id="UP000271974"/>
    </source>
</evidence>
<dbReference type="AlphaFoldDB" id="A0A3S1A0T0"/>
<sequence>MEDNGTDMAAVDQVRGVPVILWKLPAHLGSMSPGSDANVSPVVLMAGGRGAASDQGWRRSVLPCLAVPSPAPTLSQRQSQGDAGVEVAWRSMDAMPGLYHSIRDTEVFTRKVTGGENHQCPCVAAGKSELSLSISRMRGDPQQFGYWTDVCLCVSVYVRLYVYLCGFTPAPIAVLFELFNPEDLHLLHCASDLRCLGLATPAMVDRSEAQRQPANAALQKTNNPSLCGHEL</sequence>
<accession>A0A3S1A0T0</accession>
<name>A0A3S1A0T0_ELYCH</name>
<proteinExistence type="predicted"/>